<comment type="caution">
    <text evidence="6">The sequence shown here is derived from an EMBL/GenBank/DDBJ whole genome shotgun (WGS) entry which is preliminary data.</text>
</comment>
<dbReference type="GO" id="GO:0051537">
    <property type="term" value="F:2 iron, 2 sulfur cluster binding"/>
    <property type="evidence" value="ECO:0007669"/>
    <property type="project" value="UniProtKB-KW"/>
</dbReference>
<dbReference type="CDD" id="cd03528">
    <property type="entry name" value="Rieske_RO_ferredoxin"/>
    <property type="match status" value="1"/>
</dbReference>
<dbReference type="Proteomes" id="UP000609531">
    <property type="component" value="Unassembled WGS sequence"/>
</dbReference>
<dbReference type="PANTHER" id="PTHR21496">
    <property type="entry name" value="FERREDOXIN-RELATED"/>
    <property type="match status" value="1"/>
</dbReference>
<dbReference type="InterPro" id="IPR036922">
    <property type="entry name" value="Rieske_2Fe-2S_sf"/>
</dbReference>
<evidence type="ECO:0000313" key="7">
    <source>
        <dbReference type="Proteomes" id="UP000609531"/>
    </source>
</evidence>
<dbReference type="PROSITE" id="PS51296">
    <property type="entry name" value="RIESKE"/>
    <property type="match status" value="1"/>
</dbReference>
<dbReference type="EMBL" id="JAEKJA010000006">
    <property type="protein sequence ID" value="MBJ3775843.1"/>
    <property type="molecule type" value="Genomic_DNA"/>
</dbReference>
<keyword evidence="7" id="KW-1185">Reference proteome</keyword>
<feature type="domain" description="Rieske" evidence="5">
    <location>
        <begin position="10"/>
        <end position="109"/>
    </location>
</feature>
<keyword evidence="2" id="KW-0479">Metal-binding</keyword>
<dbReference type="PANTHER" id="PTHR21496:SF23">
    <property type="entry name" value="3-PHENYLPROPIONATE_CINNAMIC ACID DIOXYGENASE FERREDOXIN SUBUNIT"/>
    <property type="match status" value="1"/>
</dbReference>
<evidence type="ECO:0000313" key="6">
    <source>
        <dbReference type="EMBL" id="MBJ3775843.1"/>
    </source>
</evidence>
<accession>A0A934MFU6</accession>
<reference evidence="6" key="1">
    <citation type="submission" date="2020-12" db="EMBL/GenBank/DDBJ databases">
        <title>Bacterial taxonomy.</title>
        <authorList>
            <person name="Pan X."/>
        </authorList>
    </citation>
    <scope>NUCLEOTIDE SEQUENCE</scope>
    <source>
        <strain evidence="6">B2012</strain>
    </source>
</reference>
<keyword evidence="4" id="KW-0411">Iron-sulfur</keyword>
<dbReference type="InterPro" id="IPR017941">
    <property type="entry name" value="Rieske_2Fe-2S"/>
</dbReference>
<dbReference type="Gene3D" id="2.102.10.10">
    <property type="entry name" value="Rieske [2Fe-2S] iron-sulphur domain"/>
    <property type="match status" value="1"/>
</dbReference>
<organism evidence="6 7">
    <name type="scientific">Acuticoccus mangrovi</name>
    <dbReference type="NCBI Taxonomy" id="2796142"/>
    <lineage>
        <taxon>Bacteria</taxon>
        <taxon>Pseudomonadati</taxon>
        <taxon>Pseudomonadota</taxon>
        <taxon>Alphaproteobacteria</taxon>
        <taxon>Hyphomicrobiales</taxon>
        <taxon>Amorphaceae</taxon>
        <taxon>Acuticoccus</taxon>
    </lineage>
</organism>
<dbReference type="SUPFAM" id="SSF50022">
    <property type="entry name" value="ISP domain"/>
    <property type="match status" value="1"/>
</dbReference>
<keyword evidence="3" id="KW-0408">Iron</keyword>
<evidence type="ECO:0000256" key="3">
    <source>
        <dbReference type="ARBA" id="ARBA00023004"/>
    </source>
</evidence>
<evidence type="ECO:0000256" key="4">
    <source>
        <dbReference type="ARBA" id="ARBA00023014"/>
    </source>
</evidence>
<proteinExistence type="predicted"/>
<dbReference type="Pfam" id="PF00355">
    <property type="entry name" value="Rieske"/>
    <property type="match status" value="1"/>
</dbReference>
<protein>
    <submittedName>
        <fullName evidence="6">Non-heme iron oxygenase ferredoxin subunit</fullName>
    </submittedName>
</protein>
<dbReference type="GO" id="GO:0046872">
    <property type="term" value="F:metal ion binding"/>
    <property type="evidence" value="ECO:0007669"/>
    <property type="project" value="UniProtKB-KW"/>
</dbReference>
<evidence type="ECO:0000256" key="1">
    <source>
        <dbReference type="ARBA" id="ARBA00022714"/>
    </source>
</evidence>
<evidence type="ECO:0000256" key="2">
    <source>
        <dbReference type="ARBA" id="ARBA00022723"/>
    </source>
</evidence>
<dbReference type="AlphaFoldDB" id="A0A934MFU6"/>
<dbReference type="RefSeq" id="WP_198881738.1">
    <property type="nucleotide sequence ID" value="NZ_JAEKJA010000006.1"/>
</dbReference>
<gene>
    <name evidence="6" type="ORF">JCR33_09110</name>
</gene>
<name>A0A934MFU6_9HYPH</name>
<sequence>MSGTEETTNWVVAASISDIDALEEGMALSVELGGTAIALCPFEGEVYAINDVCSHGAALLSEGYLDGCFIECPLHQGLFDVRDGSPQSAPVTAPVASYRVKVEDGKVLVALPS</sequence>
<evidence type="ECO:0000259" key="5">
    <source>
        <dbReference type="PROSITE" id="PS51296"/>
    </source>
</evidence>
<keyword evidence="1" id="KW-0001">2Fe-2S</keyword>